<reference evidence="3 4" key="1">
    <citation type="submission" date="2014-04" db="EMBL/GenBank/DDBJ databases">
        <title>Evolutionary Origins and Diversification of the Mycorrhizal Mutualists.</title>
        <authorList>
            <consortium name="DOE Joint Genome Institute"/>
            <consortium name="Mycorrhizal Genomics Consortium"/>
            <person name="Kohler A."/>
            <person name="Kuo A."/>
            <person name="Nagy L.G."/>
            <person name="Floudas D."/>
            <person name="Copeland A."/>
            <person name="Barry K.W."/>
            <person name="Cichocki N."/>
            <person name="Veneault-Fourrey C."/>
            <person name="LaButti K."/>
            <person name="Lindquist E.A."/>
            <person name="Lipzen A."/>
            <person name="Lundell T."/>
            <person name="Morin E."/>
            <person name="Murat C."/>
            <person name="Riley R."/>
            <person name="Ohm R."/>
            <person name="Sun H."/>
            <person name="Tunlid A."/>
            <person name="Henrissat B."/>
            <person name="Grigoriev I.V."/>
            <person name="Hibbett D.S."/>
            <person name="Martin F."/>
        </authorList>
    </citation>
    <scope>NUCLEOTIDE SEQUENCE [LARGE SCALE GENOMIC DNA]</scope>
    <source>
        <strain evidence="3 4">FD-317 M1</strain>
    </source>
</reference>
<dbReference type="OrthoDB" id="408631at2759"/>
<dbReference type="SUPFAM" id="SSF53474">
    <property type="entry name" value="alpha/beta-Hydrolases"/>
    <property type="match status" value="1"/>
</dbReference>
<feature type="domain" description="Carboxylesterase type B" evidence="2">
    <location>
        <begin position="37"/>
        <end position="530"/>
    </location>
</feature>
<feature type="signal peptide" evidence="1">
    <location>
        <begin position="1"/>
        <end position="23"/>
    </location>
</feature>
<proteinExistence type="predicted"/>
<dbReference type="InterPro" id="IPR002018">
    <property type="entry name" value="CarbesteraseB"/>
</dbReference>
<gene>
    <name evidence="3" type="ORF">GYMLUDRAFT_693157</name>
</gene>
<dbReference type="PANTHER" id="PTHR11559">
    <property type="entry name" value="CARBOXYLESTERASE"/>
    <property type="match status" value="1"/>
</dbReference>
<accession>A0A0D0B5J0</accession>
<dbReference type="AlphaFoldDB" id="A0A0D0B5J0"/>
<evidence type="ECO:0000259" key="2">
    <source>
        <dbReference type="Pfam" id="PF00135"/>
    </source>
</evidence>
<dbReference type="Proteomes" id="UP000053593">
    <property type="component" value="Unassembled WGS sequence"/>
</dbReference>
<organism evidence="3 4">
    <name type="scientific">Collybiopsis luxurians FD-317 M1</name>
    <dbReference type="NCBI Taxonomy" id="944289"/>
    <lineage>
        <taxon>Eukaryota</taxon>
        <taxon>Fungi</taxon>
        <taxon>Dikarya</taxon>
        <taxon>Basidiomycota</taxon>
        <taxon>Agaricomycotina</taxon>
        <taxon>Agaricomycetes</taxon>
        <taxon>Agaricomycetidae</taxon>
        <taxon>Agaricales</taxon>
        <taxon>Marasmiineae</taxon>
        <taxon>Omphalotaceae</taxon>
        <taxon>Collybiopsis</taxon>
        <taxon>Collybiopsis luxurians</taxon>
    </lineage>
</organism>
<dbReference type="InterPro" id="IPR029058">
    <property type="entry name" value="AB_hydrolase_fold"/>
</dbReference>
<sequence length="555" mass="59213">MARSTHSLISRLSILALLLGIQAQADTVPVALGSSSIIGTNSNAANIESFLGLTYGTAARFKRSTPVVYSAPANTVINATTFSVACPQPVTPGNTLNYGAYGFGENCLTLDIYRPPGTSANASLPVMVWISGGAFLQGSTSVYPGTGIVARSMQLGKPVITVIVNYRLALWGFLGGQEAKDNGALNLGLYDQRDAFTWVKNYISYFGGDPNKVTAFGSSGGAISIGHHLFTTTSSDLFRAVILSSGTASTLAVRKPNDPAVQSVYDSVVKLVGCDTASDSFACLSAVDETTLFNAVNTYDPDSLFQLRPWAPLVDGDLIPDDPFTLISQGKFASKPFLTGDVVDEGTHFVFPQAVNTTDQFLNVIAVVDSPTLTPSPFTQNESLVQTLEELYPATPAAGSPFGTGNVTFFGPQFKRAAAVIGDLHFHAQRRYFLAQTAQKNVPSWCYQLAQLTSTDPSVAWQGVAHESDVPFIFNAYPSTSADLFTVASYMSGYWVAFANNLDPNVAGTLPTWNAYGSNKQSLQIEANATVMIPDNFRIQGTDFLTTARAAIFNE</sequence>
<keyword evidence="4" id="KW-1185">Reference proteome</keyword>
<dbReference type="InterPro" id="IPR050309">
    <property type="entry name" value="Type-B_Carboxylest/Lipase"/>
</dbReference>
<evidence type="ECO:0000313" key="3">
    <source>
        <dbReference type="EMBL" id="KIK58610.1"/>
    </source>
</evidence>
<dbReference type="ESTHER" id="9agar-a0a0d0b5j0">
    <property type="family name" value="Fungal_carboxylesterase_lipase"/>
</dbReference>
<feature type="chain" id="PRO_5002224462" description="Carboxylesterase type B domain-containing protein" evidence="1">
    <location>
        <begin position="24"/>
        <end position="555"/>
    </location>
</feature>
<dbReference type="Pfam" id="PF00135">
    <property type="entry name" value="COesterase"/>
    <property type="match status" value="1"/>
</dbReference>
<evidence type="ECO:0000256" key="1">
    <source>
        <dbReference type="SAM" id="SignalP"/>
    </source>
</evidence>
<keyword evidence="1" id="KW-0732">Signal</keyword>
<evidence type="ECO:0000313" key="4">
    <source>
        <dbReference type="Proteomes" id="UP000053593"/>
    </source>
</evidence>
<dbReference type="HOGENOM" id="CLU_006586_10_6_1"/>
<name>A0A0D0B5J0_9AGAR</name>
<dbReference type="EMBL" id="KN834784">
    <property type="protein sequence ID" value="KIK58610.1"/>
    <property type="molecule type" value="Genomic_DNA"/>
</dbReference>
<dbReference type="Gene3D" id="3.40.50.1820">
    <property type="entry name" value="alpha/beta hydrolase"/>
    <property type="match status" value="1"/>
</dbReference>
<protein>
    <recommendedName>
        <fullName evidence="2">Carboxylesterase type B domain-containing protein</fullName>
    </recommendedName>
</protein>